<accession>A0A0L8GYH8</accession>
<reference evidence="1" key="1">
    <citation type="submission" date="2015-07" db="EMBL/GenBank/DDBJ databases">
        <title>MeaNS - Measles Nucleotide Surveillance Program.</title>
        <authorList>
            <person name="Tran T."/>
            <person name="Druce J."/>
        </authorList>
    </citation>
    <scope>NUCLEOTIDE SEQUENCE</scope>
    <source>
        <strain evidence="1">UCB-OBI-ISO-001</strain>
        <tissue evidence="1">Gonad</tissue>
    </source>
</reference>
<evidence type="ECO:0000313" key="1">
    <source>
        <dbReference type="EMBL" id="KOF81894.1"/>
    </source>
</evidence>
<proteinExistence type="predicted"/>
<dbReference type="EMBL" id="KQ419946">
    <property type="protein sequence ID" value="KOF81894.1"/>
    <property type="molecule type" value="Genomic_DNA"/>
</dbReference>
<name>A0A0L8GYH8_OCTBM</name>
<gene>
    <name evidence="1" type="ORF">OCBIM_22025992mg</name>
</gene>
<organism evidence="1">
    <name type="scientific">Octopus bimaculoides</name>
    <name type="common">California two-spotted octopus</name>
    <dbReference type="NCBI Taxonomy" id="37653"/>
    <lineage>
        <taxon>Eukaryota</taxon>
        <taxon>Metazoa</taxon>
        <taxon>Spiralia</taxon>
        <taxon>Lophotrochozoa</taxon>
        <taxon>Mollusca</taxon>
        <taxon>Cephalopoda</taxon>
        <taxon>Coleoidea</taxon>
        <taxon>Octopodiformes</taxon>
        <taxon>Octopoda</taxon>
        <taxon>Incirrata</taxon>
        <taxon>Octopodidae</taxon>
        <taxon>Octopus</taxon>
    </lineage>
</organism>
<protein>
    <recommendedName>
        <fullName evidence="2">Reverse transcriptase domain-containing protein</fullName>
    </recommendedName>
</protein>
<sequence>MQKLGIDKWLVRAIQTLYRDAIILQAITEEFKTGCPWEHLYADDLVLIAESLPEIGSKFQIWKQGRWPERICRKGVGRNSVRCTLCKLWTHKRCSNIRETNFCM</sequence>
<evidence type="ECO:0008006" key="2">
    <source>
        <dbReference type="Google" id="ProtNLM"/>
    </source>
</evidence>
<dbReference type="AlphaFoldDB" id="A0A0L8GYH8"/>